<feature type="domain" description="Integral membrane bound transporter" evidence="8">
    <location>
        <begin position="300"/>
        <end position="422"/>
    </location>
</feature>
<evidence type="ECO:0000259" key="8">
    <source>
        <dbReference type="Pfam" id="PF13515"/>
    </source>
</evidence>
<evidence type="ECO:0000256" key="6">
    <source>
        <dbReference type="ARBA" id="ARBA00043993"/>
    </source>
</evidence>
<comment type="similarity">
    <text evidence="6">Belongs to the YccS/YhfK family.</text>
</comment>
<dbReference type="RefSeq" id="WP_311554886.1">
    <property type="nucleotide sequence ID" value="NZ_JAVREJ010000002.1"/>
</dbReference>
<evidence type="ECO:0000256" key="3">
    <source>
        <dbReference type="ARBA" id="ARBA00022692"/>
    </source>
</evidence>
<evidence type="ECO:0000313" key="10">
    <source>
        <dbReference type="Proteomes" id="UP001183202"/>
    </source>
</evidence>
<feature type="transmembrane region" description="Helical" evidence="7">
    <location>
        <begin position="286"/>
        <end position="307"/>
    </location>
</feature>
<feature type="transmembrane region" description="Helical" evidence="7">
    <location>
        <begin position="118"/>
        <end position="136"/>
    </location>
</feature>
<dbReference type="PANTHER" id="PTHR30509">
    <property type="entry name" value="P-HYDROXYBENZOIC ACID EFFLUX PUMP SUBUNIT-RELATED"/>
    <property type="match status" value="1"/>
</dbReference>
<keyword evidence="4 7" id="KW-1133">Transmembrane helix</keyword>
<accession>A0ABU2N4V3</accession>
<reference evidence="10" key="1">
    <citation type="submission" date="2023-07" db="EMBL/GenBank/DDBJ databases">
        <title>30 novel species of actinomycetes from the DSMZ collection.</title>
        <authorList>
            <person name="Nouioui I."/>
        </authorList>
    </citation>
    <scope>NUCLEOTIDE SEQUENCE [LARGE SCALE GENOMIC DNA]</scope>
    <source>
        <strain evidence="10">DSM 45834</strain>
    </source>
</reference>
<feature type="transmembrane region" description="Helical" evidence="7">
    <location>
        <begin position="410"/>
        <end position="428"/>
    </location>
</feature>
<evidence type="ECO:0000256" key="2">
    <source>
        <dbReference type="ARBA" id="ARBA00022475"/>
    </source>
</evidence>
<feature type="transmembrane region" description="Helical" evidence="7">
    <location>
        <begin position="313"/>
        <end position="336"/>
    </location>
</feature>
<dbReference type="PANTHER" id="PTHR30509:SF9">
    <property type="entry name" value="MULTIDRUG RESISTANCE PROTEIN MDTO"/>
    <property type="match status" value="1"/>
</dbReference>
<protein>
    <submittedName>
        <fullName evidence="9">FUSC family protein</fullName>
    </submittedName>
</protein>
<feature type="transmembrane region" description="Helical" evidence="7">
    <location>
        <begin position="44"/>
        <end position="60"/>
    </location>
</feature>
<proteinExistence type="inferred from homology"/>
<evidence type="ECO:0000256" key="1">
    <source>
        <dbReference type="ARBA" id="ARBA00004651"/>
    </source>
</evidence>
<evidence type="ECO:0000256" key="7">
    <source>
        <dbReference type="SAM" id="Phobius"/>
    </source>
</evidence>
<evidence type="ECO:0000256" key="5">
    <source>
        <dbReference type="ARBA" id="ARBA00023136"/>
    </source>
</evidence>
<organism evidence="9 10">
    <name type="scientific">Pseudonocardia charpentierae</name>
    <dbReference type="NCBI Taxonomy" id="3075545"/>
    <lineage>
        <taxon>Bacteria</taxon>
        <taxon>Bacillati</taxon>
        <taxon>Actinomycetota</taxon>
        <taxon>Actinomycetes</taxon>
        <taxon>Pseudonocardiales</taxon>
        <taxon>Pseudonocardiaceae</taxon>
        <taxon>Pseudonocardia</taxon>
    </lineage>
</organism>
<dbReference type="Proteomes" id="UP001183202">
    <property type="component" value="Unassembled WGS sequence"/>
</dbReference>
<evidence type="ECO:0000313" key="9">
    <source>
        <dbReference type="EMBL" id="MDT0348950.1"/>
    </source>
</evidence>
<sequence length="566" mass="58760">MARHLPVLLRPAAQPWAVRPAVGAIVVAVLVLGVGTVAGRPVEAGLTYFGVACAAVFVTGRHYRVRVALVGAQAAGAIIGMTIGAVLPTSTAWVVAVATVVAGLCGAIGAIGPASTAFGMMGVIGLAFTQFSRLGMPWWEPPLWYLLGSGLVLAAGLVGALHHPRRYQRAALAEVFAAAAALVRAPAGDTGVRARLARASASAREAVLGYRIRQPGTGEIDRLWTVAEATALRVASHVPDDASDAADLDRLAEEVRDGRETPTTDRRPPAQCDPMIPWVRVRDRDALLVGARLAICVGVATLVASLLHSTEHAYWIPLTVATVLRPEYGSVFARFVHRALGTVAGVLLMACTLSLTTSAWVLITVGALALGCAVLASPRLYGLSVVGITTSALVASALADPARVEPWIRLGDTALGCLVVLVLGYLVWPRHGEPDPARRTAQVAAAVAAYADLELRLPDDPRLAGARDEAYRRAHTWRNALQQRLADPPPAGPDAVAWTPVAARVEDLADAVSAAGARIRAGNDPPDDAARQEIVRAISAVGDPAVPDEALAALASVGRGGDAGAP</sequence>
<comment type="subcellular location">
    <subcellularLocation>
        <location evidence="1">Cell membrane</location>
        <topology evidence="1">Multi-pass membrane protein</topology>
    </subcellularLocation>
</comment>
<feature type="transmembrane region" description="Helical" evidence="7">
    <location>
        <begin position="343"/>
        <end position="368"/>
    </location>
</feature>
<dbReference type="Pfam" id="PF13515">
    <property type="entry name" value="FUSC_2"/>
    <property type="match status" value="1"/>
</dbReference>
<comment type="caution">
    <text evidence="9">The sequence shown here is derived from an EMBL/GenBank/DDBJ whole genome shotgun (WGS) entry which is preliminary data.</text>
</comment>
<keyword evidence="2" id="KW-1003">Cell membrane</keyword>
<keyword evidence="10" id="KW-1185">Reference proteome</keyword>
<name>A0ABU2N4V3_9PSEU</name>
<dbReference type="InterPro" id="IPR049453">
    <property type="entry name" value="Memb_transporter_dom"/>
</dbReference>
<evidence type="ECO:0000256" key="4">
    <source>
        <dbReference type="ARBA" id="ARBA00022989"/>
    </source>
</evidence>
<dbReference type="EMBL" id="JAVREJ010000002">
    <property type="protein sequence ID" value="MDT0348950.1"/>
    <property type="molecule type" value="Genomic_DNA"/>
</dbReference>
<feature type="transmembrane region" description="Helical" evidence="7">
    <location>
        <begin position="142"/>
        <end position="161"/>
    </location>
</feature>
<feature type="transmembrane region" description="Helical" evidence="7">
    <location>
        <begin position="21"/>
        <end position="38"/>
    </location>
</feature>
<feature type="transmembrane region" description="Helical" evidence="7">
    <location>
        <begin position="380"/>
        <end position="398"/>
    </location>
</feature>
<keyword evidence="5 7" id="KW-0472">Membrane</keyword>
<gene>
    <name evidence="9" type="ORF">RM445_05360</name>
</gene>
<keyword evidence="3 7" id="KW-0812">Transmembrane</keyword>